<organism evidence="1 2">
    <name type="scientific">Botryosphaeria dothidea</name>
    <dbReference type="NCBI Taxonomy" id="55169"/>
    <lineage>
        <taxon>Eukaryota</taxon>
        <taxon>Fungi</taxon>
        <taxon>Dikarya</taxon>
        <taxon>Ascomycota</taxon>
        <taxon>Pezizomycotina</taxon>
        <taxon>Dothideomycetes</taxon>
        <taxon>Dothideomycetes incertae sedis</taxon>
        <taxon>Botryosphaeriales</taxon>
        <taxon>Botryosphaeriaceae</taxon>
        <taxon>Botryosphaeria</taxon>
    </lineage>
</organism>
<dbReference type="EMBL" id="WWBZ02000002">
    <property type="protein sequence ID" value="KAF4312623.1"/>
    <property type="molecule type" value="Genomic_DNA"/>
</dbReference>
<protein>
    <submittedName>
        <fullName evidence="1">Uncharacterized protein</fullName>
    </submittedName>
</protein>
<gene>
    <name evidence="1" type="ORF">GTA08_BOTSDO12033</name>
</gene>
<proteinExistence type="predicted"/>
<comment type="caution">
    <text evidence="1">The sequence shown here is derived from an EMBL/GenBank/DDBJ whole genome shotgun (WGS) entry which is preliminary data.</text>
</comment>
<dbReference type="AlphaFoldDB" id="A0A8H4J5W3"/>
<evidence type="ECO:0000313" key="2">
    <source>
        <dbReference type="Proteomes" id="UP000572817"/>
    </source>
</evidence>
<accession>A0A8H4J5W3</accession>
<dbReference type="Proteomes" id="UP000572817">
    <property type="component" value="Unassembled WGS sequence"/>
</dbReference>
<sequence>MSSSHGVCVERDWPLDVTATPATPLNSFQIFNGQRYDFNPQFLVLGVDATAAAHQLPFAMNLNPPPLGTIYAMAVNYPDPSIPVFDWNAPVATPSVSRMGIVTVFRGVPQQPNAWEYAELDEERSGEGLTVHDAVLLIEHCMNELVGPSPLFEMYLYFW</sequence>
<reference evidence="1" key="1">
    <citation type="submission" date="2020-04" db="EMBL/GenBank/DDBJ databases">
        <title>Genome Assembly and Annotation of Botryosphaeria dothidea sdau 11-99, a Latent Pathogen of Apple Fruit Ring Rot in China.</title>
        <authorList>
            <person name="Yu C."/>
            <person name="Diao Y."/>
            <person name="Lu Q."/>
            <person name="Zhao J."/>
            <person name="Cui S."/>
            <person name="Peng C."/>
            <person name="He B."/>
            <person name="Liu H."/>
        </authorList>
    </citation>
    <scope>NUCLEOTIDE SEQUENCE [LARGE SCALE GENOMIC DNA]</scope>
    <source>
        <strain evidence="1">Sdau11-99</strain>
    </source>
</reference>
<keyword evidence="2" id="KW-1185">Reference proteome</keyword>
<evidence type="ECO:0000313" key="1">
    <source>
        <dbReference type="EMBL" id="KAF4312623.1"/>
    </source>
</evidence>
<name>A0A8H4J5W3_9PEZI</name>